<evidence type="ECO:0000313" key="3">
    <source>
        <dbReference type="Proteomes" id="UP000030149"/>
    </source>
</evidence>
<dbReference type="PATRIC" id="fig|1107311.3.peg.2448"/>
<dbReference type="AlphaFoldDB" id="V6S592"/>
<organism evidence="2 3">
    <name type="scientific">Flavobacterium enshiense DK69</name>
    <dbReference type="NCBI Taxonomy" id="1107311"/>
    <lineage>
        <taxon>Bacteria</taxon>
        <taxon>Pseudomonadati</taxon>
        <taxon>Bacteroidota</taxon>
        <taxon>Flavobacteriia</taxon>
        <taxon>Flavobacteriales</taxon>
        <taxon>Flavobacteriaceae</taxon>
        <taxon>Flavobacterium</taxon>
    </lineage>
</organism>
<dbReference type="Pfam" id="PF08818">
    <property type="entry name" value="DUF1801"/>
    <property type="match status" value="1"/>
</dbReference>
<sequence>MKNENQIGEQNVQAWIDGVKPEHSSIVSRIDKLIREVIPEIRCTTKWHKPSQPLGVPFYGLPDKGWMIALWSFKDSVGIGFIAGTLLHPEPPVTKMAGPWNRAIEYKARRIDIHNDKDFDEKLIRSWLKQALELPGWSKID</sequence>
<proteinExistence type="predicted"/>
<reference evidence="2 3" key="2">
    <citation type="journal article" date="2015" name="Stand. Genomic Sci.">
        <title>High quality draft genomic sequence of Flavobacterium enshiense DK69(T) and comparison among Flavobacterium genomes.</title>
        <authorList>
            <person name="Zeng Z."/>
            <person name="Chen C."/>
            <person name="Du H."/>
            <person name="Wang G."/>
            <person name="Li M."/>
        </authorList>
    </citation>
    <scope>NUCLEOTIDE SEQUENCE [LARGE SCALE GENOMIC DNA]</scope>
    <source>
        <strain evidence="2 3">DK69</strain>
    </source>
</reference>
<dbReference type="STRING" id="1107311.Q767_00200"/>
<comment type="caution">
    <text evidence="2">The sequence shown here is derived from an EMBL/GenBank/DDBJ whole genome shotgun (WGS) entry which is preliminary data.</text>
</comment>
<name>V6S592_9FLAO</name>
<protein>
    <recommendedName>
        <fullName evidence="1">YdhG-like domain-containing protein</fullName>
    </recommendedName>
</protein>
<dbReference type="eggNOG" id="COG5649">
    <property type="taxonomic scope" value="Bacteria"/>
</dbReference>
<evidence type="ECO:0000313" key="2">
    <source>
        <dbReference type="EMBL" id="KGO97062.1"/>
    </source>
</evidence>
<dbReference type="Gene3D" id="3.90.1150.200">
    <property type="match status" value="1"/>
</dbReference>
<dbReference type="Proteomes" id="UP000030149">
    <property type="component" value="Unassembled WGS sequence"/>
</dbReference>
<accession>V6S592</accession>
<dbReference type="OrthoDB" id="9800461at2"/>
<keyword evidence="3" id="KW-1185">Reference proteome</keyword>
<dbReference type="InterPro" id="IPR014922">
    <property type="entry name" value="YdhG-like"/>
</dbReference>
<dbReference type="SUPFAM" id="SSF159888">
    <property type="entry name" value="YdhG-like"/>
    <property type="match status" value="1"/>
</dbReference>
<reference evidence="3" key="1">
    <citation type="submission" date="2013-09" db="EMBL/GenBank/DDBJ databases">
        <authorList>
            <person name="Zeng Z."/>
            <person name="Chen C."/>
        </authorList>
    </citation>
    <scope>NUCLEOTIDE SEQUENCE [LARGE SCALE GENOMIC DNA]</scope>
    <source>
        <strain evidence="3">DK69</strain>
    </source>
</reference>
<feature type="domain" description="YdhG-like" evidence="1">
    <location>
        <begin position="25"/>
        <end position="132"/>
    </location>
</feature>
<evidence type="ECO:0000259" key="1">
    <source>
        <dbReference type="Pfam" id="PF08818"/>
    </source>
</evidence>
<gene>
    <name evidence="2" type="ORF">Q767_00200</name>
</gene>
<dbReference type="EMBL" id="JRLZ01000001">
    <property type="protein sequence ID" value="KGO97062.1"/>
    <property type="molecule type" value="Genomic_DNA"/>
</dbReference>